<evidence type="ECO:0000256" key="6">
    <source>
        <dbReference type="ARBA" id="ARBA00022741"/>
    </source>
</evidence>
<keyword evidence="7" id="KW-0067">ATP-binding</keyword>
<name>A0A0D6EMV6_SPOSA</name>
<keyword evidence="4" id="KW-0548">Nucleotidyltransferase</keyword>
<evidence type="ECO:0000256" key="1">
    <source>
        <dbReference type="ARBA" id="ARBA00001946"/>
    </source>
</evidence>
<sequence>MAAPSSNAKQTLLSLPISPVAPIYHLPPDPLFPTPASLLALSSYDPPDDLAQAGPVALKEGDPVPPSMLRRSRQIRQGGCFTYTSPRAFIFSLTFPSQAQAHQHRIDAVPLEFPYDLREPDDEPDSHPKSAKPSTIERQLAKFEISPAKPVWDAARGPENGGNAPTAFTSDVREGPNFPKAKLLSLSTKLLEEWLPNLDIGRADGTEEEQAVRQQFLDVLAGKTVLAREGDPKGKGKDAVPGKGFAPWSLCYGGHQFGSWASQLGDGRAISILSTPPTAEVAAKTGFRAVELQLKGAGRTPYSRFADGLAVLRSSIREYLGAEALAALGVPTSRALALVHLPEVKVRREVMENAAIVTRVSGSWIRIGVSCNSSTLNVNFEIQYERAEYESLRKLSSYVGRQVFGFDDSVPTGVGASRSMALNVVKEVSRRTALMIAGWQSVGFCHGVMNTDNFAINGATIDFGPYAMLDVFDPQHICNHSDDLGRYSFNRQPSMGVFAIQKLGDALAELIGCEVEMAETAEDAGFVEADEGWGEGAEQAGWLPGWRKKGLEEVDKIKEGFVEVFKAEYLRLMRLRLGMTTAEDGDFQLCSSLLDLMERNELDFTNTFRLLSQFTTTSSPSFSTLLDVLLPAASTSSTNDRADWTVWFKTYESRLEKDGADAAASRRERMNAGNPRFTLRQWVLEETIRKVDEEGDAGLEQLERVLYMAQHPFEPYGEGQIEKGEKGDGVCPTKEEQERQRLCSVGERDMLGFQCSCSS</sequence>
<feature type="region of interest" description="Disordered" evidence="10">
    <location>
        <begin position="115"/>
        <end position="137"/>
    </location>
</feature>
<evidence type="ECO:0000256" key="9">
    <source>
        <dbReference type="ARBA" id="ARBA00031547"/>
    </source>
</evidence>
<dbReference type="Proteomes" id="UP000243876">
    <property type="component" value="Unassembled WGS sequence"/>
</dbReference>
<feature type="region of interest" description="Disordered" evidence="10">
    <location>
        <begin position="152"/>
        <end position="173"/>
    </location>
</feature>
<evidence type="ECO:0000256" key="10">
    <source>
        <dbReference type="SAM" id="MobiDB-lite"/>
    </source>
</evidence>
<dbReference type="GO" id="GO:0046872">
    <property type="term" value="F:metal ion binding"/>
    <property type="evidence" value="ECO:0007669"/>
    <property type="project" value="UniProtKB-KW"/>
</dbReference>
<dbReference type="GO" id="GO:0005524">
    <property type="term" value="F:ATP binding"/>
    <property type="evidence" value="ECO:0007669"/>
    <property type="project" value="UniProtKB-KW"/>
</dbReference>
<keyword evidence="8" id="KW-0460">Magnesium</keyword>
<evidence type="ECO:0000256" key="7">
    <source>
        <dbReference type="ARBA" id="ARBA00022840"/>
    </source>
</evidence>
<proteinExistence type="inferred from homology"/>
<evidence type="ECO:0000256" key="3">
    <source>
        <dbReference type="ARBA" id="ARBA00022679"/>
    </source>
</evidence>
<comment type="similarity">
    <text evidence="2">Belongs to the SELO family.</text>
</comment>
<keyword evidence="12" id="KW-1185">Reference proteome</keyword>
<dbReference type="InterPro" id="IPR003846">
    <property type="entry name" value="SelO"/>
</dbReference>
<dbReference type="GO" id="GO:0005739">
    <property type="term" value="C:mitochondrion"/>
    <property type="evidence" value="ECO:0007669"/>
    <property type="project" value="TreeGrafter"/>
</dbReference>
<accession>A0A0D6EMV6</accession>
<dbReference type="Pfam" id="PF02696">
    <property type="entry name" value="SelO"/>
    <property type="match status" value="1"/>
</dbReference>
<reference evidence="12" key="1">
    <citation type="submission" date="2015-02" db="EMBL/GenBank/DDBJ databases">
        <authorList>
            <person name="Gon?alves P."/>
        </authorList>
    </citation>
    <scope>NUCLEOTIDE SEQUENCE [LARGE SCALE GENOMIC DNA]</scope>
</reference>
<dbReference type="GO" id="GO:0070733">
    <property type="term" value="F:AMPylase activity"/>
    <property type="evidence" value="ECO:0007669"/>
    <property type="project" value="TreeGrafter"/>
</dbReference>
<dbReference type="PANTHER" id="PTHR32057:SF14">
    <property type="entry name" value="PROTEIN ADENYLYLTRANSFERASE SELO, MITOCHONDRIAL"/>
    <property type="match status" value="1"/>
</dbReference>
<evidence type="ECO:0000256" key="5">
    <source>
        <dbReference type="ARBA" id="ARBA00022723"/>
    </source>
</evidence>
<comment type="cofactor">
    <cofactor evidence="1">
        <name>Mg(2+)</name>
        <dbReference type="ChEBI" id="CHEBI:18420"/>
    </cofactor>
</comment>
<protein>
    <recommendedName>
        <fullName evidence="9">Selenoprotein O</fullName>
    </recommendedName>
</protein>
<evidence type="ECO:0000256" key="2">
    <source>
        <dbReference type="ARBA" id="ARBA00009747"/>
    </source>
</evidence>
<evidence type="ECO:0000256" key="8">
    <source>
        <dbReference type="ARBA" id="ARBA00022842"/>
    </source>
</evidence>
<keyword evidence="3" id="KW-0808">Transferase</keyword>
<keyword evidence="5" id="KW-0479">Metal-binding</keyword>
<evidence type="ECO:0000256" key="4">
    <source>
        <dbReference type="ARBA" id="ARBA00022695"/>
    </source>
</evidence>
<evidence type="ECO:0000313" key="11">
    <source>
        <dbReference type="EMBL" id="CEQ41206.1"/>
    </source>
</evidence>
<dbReference type="AlphaFoldDB" id="A0A0D6EMV6"/>
<feature type="non-terminal residue" evidence="11">
    <location>
        <position position="1"/>
    </location>
</feature>
<dbReference type="EMBL" id="CENE01000012">
    <property type="protein sequence ID" value="CEQ41206.1"/>
    <property type="molecule type" value="Genomic_DNA"/>
</dbReference>
<gene>
    <name evidence="11" type="primary">SPOSA6832_02885</name>
</gene>
<evidence type="ECO:0000313" key="12">
    <source>
        <dbReference type="Proteomes" id="UP000243876"/>
    </source>
</evidence>
<organism evidence="11 12">
    <name type="scientific">Sporidiobolus salmonicolor</name>
    <name type="common">Yeast-like fungus</name>
    <name type="synonym">Sporobolomyces salmonicolor</name>
    <dbReference type="NCBI Taxonomy" id="5005"/>
    <lineage>
        <taxon>Eukaryota</taxon>
        <taxon>Fungi</taxon>
        <taxon>Dikarya</taxon>
        <taxon>Basidiomycota</taxon>
        <taxon>Pucciniomycotina</taxon>
        <taxon>Microbotryomycetes</taxon>
        <taxon>Sporidiobolales</taxon>
        <taxon>Sporidiobolaceae</taxon>
        <taxon>Sporobolomyces</taxon>
    </lineage>
</organism>
<dbReference type="OrthoDB" id="10254721at2759"/>
<keyword evidence="6" id="KW-0547">Nucleotide-binding</keyword>
<dbReference type="PANTHER" id="PTHR32057">
    <property type="entry name" value="PROTEIN ADENYLYLTRANSFERASE SELO, MITOCHONDRIAL"/>
    <property type="match status" value="1"/>
</dbReference>